<accession>A0AAX2A952</accession>
<evidence type="ECO:0000256" key="1">
    <source>
        <dbReference type="ARBA" id="ARBA00006525"/>
    </source>
</evidence>
<reference evidence="4 6" key="1">
    <citation type="submission" date="2017-10" db="EMBL/GenBank/DDBJ databases">
        <title>Genomics of the genus Arcobacter.</title>
        <authorList>
            <person name="Perez-Cataluna A."/>
            <person name="Figueras M.J."/>
        </authorList>
    </citation>
    <scope>NUCLEOTIDE SEQUENCE [LARGE SCALE GENOMIC DNA]</scope>
    <source>
        <strain evidence="4 6">CECT 7835</strain>
    </source>
</reference>
<keyword evidence="6" id="KW-1185">Reference proteome</keyword>
<dbReference type="RefSeq" id="WP_114840101.1">
    <property type="nucleotide sequence ID" value="NZ_CP031217.1"/>
</dbReference>
<dbReference type="InterPro" id="IPR057666">
    <property type="entry name" value="DrpA_SLOG"/>
</dbReference>
<dbReference type="Pfam" id="PF02481">
    <property type="entry name" value="DNA_processg_A"/>
    <property type="match status" value="1"/>
</dbReference>
<evidence type="ECO:0000313" key="3">
    <source>
        <dbReference type="EMBL" id="AXH13313.1"/>
    </source>
</evidence>
<evidence type="ECO:0000313" key="4">
    <source>
        <dbReference type="EMBL" id="RXK10081.1"/>
    </source>
</evidence>
<proteinExistence type="inferred from homology"/>
<protein>
    <submittedName>
        <fullName evidence="4">DNA processing protein DprA</fullName>
    </submittedName>
    <submittedName>
        <fullName evidence="3">DNA protecting protein DprA</fullName>
    </submittedName>
</protein>
<dbReference type="AlphaFoldDB" id="A0AAX2A952"/>
<dbReference type="PANTHER" id="PTHR43022">
    <property type="entry name" value="PROTEIN SMF"/>
    <property type="match status" value="1"/>
</dbReference>
<reference evidence="3 5" key="2">
    <citation type="submission" date="2018-07" db="EMBL/GenBank/DDBJ databases">
        <title>Complete genome of the Arcobacter bivalviorum type strain LMG 26154.</title>
        <authorList>
            <person name="Miller W.G."/>
            <person name="Yee E."/>
            <person name="Bono J.L."/>
        </authorList>
    </citation>
    <scope>NUCLEOTIDE SEQUENCE [LARGE SCALE GENOMIC DNA]</scope>
    <source>
        <strain evidence="3 5">LMG 26154</strain>
    </source>
</reference>
<name>A0AAX2A952_9BACT</name>
<evidence type="ECO:0000313" key="6">
    <source>
        <dbReference type="Proteomes" id="UP000289193"/>
    </source>
</evidence>
<dbReference type="Proteomes" id="UP000289193">
    <property type="component" value="Unassembled WGS sequence"/>
</dbReference>
<dbReference type="Proteomes" id="UP000253850">
    <property type="component" value="Chromosome"/>
</dbReference>
<evidence type="ECO:0000259" key="2">
    <source>
        <dbReference type="Pfam" id="PF02481"/>
    </source>
</evidence>
<organism evidence="4 6">
    <name type="scientific">Halarcobacter bivalviorum</name>
    <dbReference type="NCBI Taxonomy" id="663364"/>
    <lineage>
        <taxon>Bacteria</taxon>
        <taxon>Pseudomonadati</taxon>
        <taxon>Campylobacterota</taxon>
        <taxon>Epsilonproteobacteria</taxon>
        <taxon>Campylobacterales</taxon>
        <taxon>Arcobacteraceae</taxon>
        <taxon>Halarcobacter</taxon>
    </lineage>
</organism>
<comment type="similarity">
    <text evidence="1">Belongs to the DprA/Smf family.</text>
</comment>
<dbReference type="Gene3D" id="3.40.50.450">
    <property type="match status" value="1"/>
</dbReference>
<dbReference type="KEGG" id="hbv:ABIV_2339"/>
<feature type="domain" description="Smf/DprA SLOG" evidence="2">
    <location>
        <begin position="11"/>
        <end position="204"/>
    </location>
</feature>
<gene>
    <name evidence="3" type="primary">dprA</name>
    <name evidence="3" type="ORF">ABIV_2339</name>
    <name evidence="4" type="ORF">CRV05_06805</name>
</gene>
<sequence length="256" mass="28850">MINKIEFKINELNSMKSYPKELFYIGNLKLLKKRKIAMVGSRKPNLYAQKMTHLLASGLSKRDMTIVSGAAIGVDSIAHKAAGAKNSIAVVANGLDIRYPAINKKLIEEIEKDGLMLSSYKKGEKARVYTFIERNELVVALSEILIVTYADENSGTLSSINYALKMGKKVYTIPHRLEESKGTQKLLDEGLITPIHSIEKFLNSFGEEKQNDNAFEKYLKTFPTYEDAVSKYASKIFELELEGKIKIERGFIKPLF</sequence>
<evidence type="ECO:0000313" key="5">
    <source>
        <dbReference type="Proteomes" id="UP000253850"/>
    </source>
</evidence>
<dbReference type="PANTHER" id="PTHR43022:SF1">
    <property type="entry name" value="PROTEIN SMF"/>
    <property type="match status" value="1"/>
</dbReference>
<dbReference type="GO" id="GO:0009294">
    <property type="term" value="P:DNA-mediated transformation"/>
    <property type="evidence" value="ECO:0007669"/>
    <property type="project" value="InterPro"/>
</dbReference>
<dbReference type="EMBL" id="CP031217">
    <property type="protein sequence ID" value="AXH13313.1"/>
    <property type="molecule type" value="Genomic_DNA"/>
</dbReference>
<dbReference type="SUPFAM" id="SSF102405">
    <property type="entry name" value="MCP/YpsA-like"/>
    <property type="match status" value="1"/>
</dbReference>
<dbReference type="InterPro" id="IPR003488">
    <property type="entry name" value="DprA"/>
</dbReference>
<dbReference type="EMBL" id="PDKM01000003">
    <property type="protein sequence ID" value="RXK10081.1"/>
    <property type="molecule type" value="Genomic_DNA"/>
</dbReference>